<name>A0AAD9K778_RIDPI</name>
<organism evidence="2 3">
    <name type="scientific">Ridgeia piscesae</name>
    <name type="common">Tubeworm</name>
    <dbReference type="NCBI Taxonomy" id="27915"/>
    <lineage>
        <taxon>Eukaryota</taxon>
        <taxon>Metazoa</taxon>
        <taxon>Spiralia</taxon>
        <taxon>Lophotrochozoa</taxon>
        <taxon>Annelida</taxon>
        <taxon>Polychaeta</taxon>
        <taxon>Sedentaria</taxon>
        <taxon>Canalipalpata</taxon>
        <taxon>Sabellida</taxon>
        <taxon>Siboglinidae</taxon>
        <taxon>Ridgeia</taxon>
    </lineage>
</organism>
<evidence type="ECO:0000313" key="3">
    <source>
        <dbReference type="Proteomes" id="UP001209878"/>
    </source>
</evidence>
<dbReference type="EMBL" id="JAODUO010001335">
    <property type="protein sequence ID" value="KAK2166124.1"/>
    <property type="molecule type" value="Genomic_DNA"/>
</dbReference>
<gene>
    <name evidence="2" type="ORF">NP493_1336g01013</name>
</gene>
<evidence type="ECO:0000313" key="2">
    <source>
        <dbReference type="EMBL" id="KAK2166124.1"/>
    </source>
</evidence>
<evidence type="ECO:0000256" key="1">
    <source>
        <dbReference type="SAM" id="MobiDB-lite"/>
    </source>
</evidence>
<accession>A0AAD9K778</accession>
<reference evidence="2" key="1">
    <citation type="journal article" date="2023" name="Mol. Biol. Evol.">
        <title>Third-Generation Sequencing Reveals the Adaptive Role of the Epigenome in Three Deep-Sea Polychaetes.</title>
        <authorList>
            <person name="Perez M."/>
            <person name="Aroh O."/>
            <person name="Sun Y."/>
            <person name="Lan Y."/>
            <person name="Juniper S.K."/>
            <person name="Young C.R."/>
            <person name="Angers B."/>
            <person name="Qian P.Y."/>
        </authorList>
    </citation>
    <scope>NUCLEOTIDE SEQUENCE</scope>
    <source>
        <strain evidence="2">R07B-5</strain>
    </source>
</reference>
<feature type="compositionally biased region" description="Basic and acidic residues" evidence="1">
    <location>
        <begin position="81"/>
        <end position="90"/>
    </location>
</feature>
<dbReference type="AlphaFoldDB" id="A0AAD9K778"/>
<dbReference type="Proteomes" id="UP001209878">
    <property type="component" value="Unassembled WGS sequence"/>
</dbReference>
<keyword evidence="3" id="KW-1185">Reference proteome</keyword>
<feature type="region of interest" description="Disordered" evidence="1">
    <location>
        <begin position="69"/>
        <end position="91"/>
    </location>
</feature>
<proteinExistence type="predicted"/>
<sequence>MRRQLAKINHRVRIRRYRSSTSSLALWRQNFAPNGSEEISREIIATDYSGRLPEPAGRPTANTEQVLRASPAHFNGADSSGNDRRDDFDRPSLFVVTTGDLRQTSPARLTDIMAVSRDTMI</sequence>
<comment type="caution">
    <text evidence="2">The sequence shown here is derived from an EMBL/GenBank/DDBJ whole genome shotgun (WGS) entry which is preliminary data.</text>
</comment>
<protein>
    <submittedName>
        <fullName evidence="2">Uncharacterized protein</fullName>
    </submittedName>
</protein>